<proteinExistence type="predicted"/>
<dbReference type="InterPro" id="IPR018060">
    <property type="entry name" value="HTH_AraC"/>
</dbReference>
<keyword evidence="1" id="KW-0805">Transcription regulation</keyword>
<dbReference type="PANTHER" id="PTHR43280">
    <property type="entry name" value="ARAC-FAMILY TRANSCRIPTIONAL REGULATOR"/>
    <property type="match status" value="1"/>
</dbReference>
<keyword evidence="4" id="KW-0472">Membrane</keyword>
<keyword evidence="7" id="KW-1185">Reference proteome</keyword>
<reference evidence="6" key="1">
    <citation type="journal article" date="2014" name="Int. J. Syst. Evol. Microbiol.">
        <title>Complete genome sequence of Corynebacterium casei LMG S-19264T (=DSM 44701T), isolated from a smear-ripened cheese.</title>
        <authorList>
            <consortium name="US DOE Joint Genome Institute (JGI-PGF)"/>
            <person name="Walter F."/>
            <person name="Albersmeier A."/>
            <person name="Kalinowski J."/>
            <person name="Ruckert C."/>
        </authorList>
    </citation>
    <scope>NUCLEOTIDE SEQUENCE</scope>
    <source>
        <strain evidence="6">CGMCC 1.15178</strain>
    </source>
</reference>
<dbReference type="InterPro" id="IPR041522">
    <property type="entry name" value="CdaR_GGDEF"/>
</dbReference>
<dbReference type="SUPFAM" id="SSF46689">
    <property type="entry name" value="Homeodomain-like"/>
    <property type="match status" value="1"/>
</dbReference>
<accession>A0A916ZCS5</accession>
<dbReference type="Gene3D" id="1.10.10.60">
    <property type="entry name" value="Homeodomain-like"/>
    <property type="match status" value="2"/>
</dbReference>
<feature type="transmembrane region" description="Helical" evidence="4">
    <location>
        <begin position="289"/>
        <end position="313"/>
    </location>
</feature>
<evidence type="ECO:0000256" key="3">
    <source>
        <dbReference type="ARBA" id="ARBA00023163"/>
    </source>
</evidence>
<dbReference type="SMART" id="SM00342">
    <property type="entry name" value="HTH_ARAC"/>
    <property type="match status" value="1"/>
</dbReference>
<evidence type="ECO:0000313" key="6">
    <source>
        <dbReference type="EMBL" id="GGD88583.1"/>
    </source>
</evidence>
<keyword evidence="3" id="KW-0804">Transcription</keyword>
<evidence type="ECO:0000256" key="2">
    <source>
        <dbReference type="ARBA" id="ARBA00023125"/>
    </source>
</evidence>
<name>A0A916ZCS5_9BACL</name>
<organism evidence="6 7">
    <name type="scientific">Paenibacillus nasutitermitis</name>
    <dbReference type="NCBI Taxonomy" id="1652958"/>
    <lineage>
        <taxon>Bacteria</taxon>
        <taxon>Bacillati</taxon>
        <taxon>Bacillota</taxon>
        <taxon>Bacilli</taxon>
        <taxon>Bacillales</taxon>
        <taxon>Paenibacillaceae</taxon>
        <taxon>Paenibacillus</taxon>
    </lineage>
</organism>
<protein>
    <recommendedName>
        <fullName evidence="5">HTH araC/xylS-type domain-containing protein</fullName>
    </recommendedName>
</protein>
<dbReference type="Proteomes" id="UP000612456">
    <property type="component" value="Unassembled WGS sequence"/>
</dbReference>
<dbReference type="AlphaFoldDB" id="A0A916ZCS5"/>
<feature type="domain" description="HTH araC/xylS-type" evidence="5">
    <location>
        <begin position="647"/>
        <end position="745"/>
    </location>
</feature>
<evidence type="ECO:0000256" key="4">
    <source>
        <dbReference type="SAM" id="Phobius"/>
    </source>
</evidence>
<dbReference type="PANTHER" id="PTHR43280:SF28">
    <property type="entry name" value="HTH-TYPE TRANSCRIPTIONAL ACTIVATOR RHAS"/>
    <property type="match status" value="1"/>
</dbReference>
<reference evidence="6" key="2">
    <citation type="submission" date="2020-09" db="EMBL/GenBank/DDBJ databases">
        <authorList>
            <person name="Sun Q."/>
            <person name="Zhou Y."/>
        </authorList>
    </citation>
    <scope>NUCLEOTIDE SEQUENCE</scope>
    <source>
        <strain evidence="6">CGMCC 1.15178</strain>
    </source>
</reference>
<dbReference type="Pfam" id="PF12833">
    <property type="entry name" value="HTH_18"/>
    <property type="match status" value="1"/>
</dbReference>
<feature type="transmembrane region" description="Helical" evidence="4">
    <location>
        <begin position="15"/>
        <end position="36"/>
    </location>
</feature>
<dbReference type="GO" id="GO:0043565">
    <property type="term" value="F:sequence-specific DNA binding"/>
    <property type="evidence" value="ECO:0007669"/>
    <property type="project" value="InterPro"/>
</dbReference>
<sequence>MMVEIPKPGRKLSVVYTWFFSILSVLAVILLINLGFNTLSFNYLEKETLNYYKGSTNLLQATVDMRLSEVENIVNQLGVNSNHIHLMNLSAPGNTHRKFAYPLTRELQTYKIANPLIKDVFISYPDLGCIVSSSGLFDAQPYYYLSDFKGKISLQEWTSLISDAGNRQFDMIRSSNDGLMLLKHTSPIGIGGKPKATLFVVINEAEIEKILASVKISVSPKLTALARIGEPVFSSFGEEDILSAINNFSLGGEIPGSFNDYLVTQTPSRFGHITYMVVNMKNEVLTSSAIFRAISLIGLLICLILGGFLSYFISKKNNYSILEAVKSISKGAKRNTDEYTYVTSYLKSMISEKSEIVDELEKQKRLVKQSLLIKVLKGEELEDDAKTMFRALFIHKLPLPFFAVIIIDIETVDRSQGATWQIESLTSIVEEAIPQAADLQFDVCAIHGNIVIVLNLPCELDADRDLPAEIRSVLDRLPEKFKEGSKAGIGSIYDYDRLTLSYHEAVEALEHAFDNDESQICRYSDIEKQRVGALRPYTSVLTKLDQLLRAKDYNRAEEHIKEIFAEYFNSSDQPEWVNSRKHAFIYFMADALEELQQRGKSIPEDIGIETLLAAKSLKKLKAESINIVNTLRAAESSETSDSEKLIISLKEFIIANYSDPDLSLYLMAEQIHMNHTQLSRLFKKHAGYGLSEYINKVRIEAAKKLLHNPQLTLKEIAGSVGYSSDINFIRVFKKYENVTPRNFGK</sequence>
<gene>
    <name evidence="6" type="ORF">GCM10010911_53920</name>
</gene>
<keyword evidence="4" id="KW-1133">Transmembrane helix</keyword>
<comment type="caution">
    <text evidence="6">The sequence shown here is derived from an EMBL/GenBank/DDBJ whole genome shotgun (WGS) entry which is preliminary data.</text>
</comment>
<dbReference type="GO" id="GO:0003700">
    <property type="term" value="F:DNA-binding transcription factor activity"/>
    <property type="evidence" value="ECO:0007669"/>
    <property type="project" value="InterPro"/>
</dbReference>
<keyword evidence="2" id="KW-0238">DNA-binding</keyword>
<dbReference type="InterPro" id="IPR009057">
    <property type="entry name" value="Homeodomain-like_sf"/>
</dbReference>
<keyword evidence="4" id="KW-0812">Transmembrane</keyword>
<dbReference type="EMBL" id="BMHP01000004">
    <property type="protein sequence ID" value="GGD88583.1"/>
    <property type="molecule type" value="Genomic_DNA"/>
</dbReference>
<dbReference type="Pfam" id="PF17853">
    <property type="entry name" value="GGDEF_2"/>
    <property type="match status" value="1"/>
</dbReference>
<evidence type="ECO:0000259" key="5">
    <source>
        <dbReference type="PROSITE" id="PS01124"/>
    </source>
</evidence>
<dbReference type="PROSITE" id="PS01124">
    <property type="entry name" value="HTH_ARAC_FAMILY_2"/>
    <property type="match status" value="1"/>
</dbReference>
<evidence type="ECO:0000256" key="1">
    <source>
        <dbReference type="ARBA" id="ARBA00023015"/>
    </source>
</evidence>
<evidence type="ECO:0000313" key="7">
    <source>
        <dbReference type="Proteomes" id="UP000612456"/>
    </source>
</evidence>